<protein>
    <recommendedName>
        <fullName evidence="4">Cyclin N-terminal domain-containing protein</fullName>
    </recommendedName>
</protein>
<dbReference type="InterPro" id="IPR036915">
    <property type="entry name" value="Cyclin-like_sf"/>
</dbReference>
<evidence type="ECO:0000313" key="5">
    <source>
        <dbReference type="EMBL" id="KAA0202755.1"/>
    </source>
</evidence>
<reference evidence="5" key="2">
    <citation type="journal article" date="2018" name="Environ. Sci. Technol.">
        <title>The Toxicogenome of Hyalella azteca: A Model for Sediment Ecotoxicology and Evolutionary Toxicology.</title>
        <authorList>
            <person name="Poynton H.C."/>
            <person name="Hasenbein S."/>
            <person name="Benoit J.B."/>
            <person name="Sepulveda M.S."/>
            <person name="Poelchau M.F."/>
            <person name="Hughes D.S.T."/>
            <person name="Murali S.C."/>
            <person name="Chen S."/>
            <person name="Glastad K.M."/>
            <person name="Goodisman M.A.D."/>
            <person name="Werren J.H."/>
            <person name="Vineis J.H."/>
            <person name="Bowen J.L."/>
            <person name="Friedrich M."/>
            <person name="Jones J."/>
            <person name="Robertson H.M."/>
            <person name="Feyereisen R."/>
            <person name="Mechler-Hickson A."/>
            <person name="Mathers N."/>
            <person name="Lee C.E."/>
            <person name="Colbourne J.K."/>
            <person name="Biales A."/>
            <person name="Johnston J.S."/>
            <person name="Wellborn G.A."/>
            <person name="Rosendale A.J."/>
            <person name="Cridge A.G."/>
            <person name="Munoz-Torres M.C."/>
            <person name="Bain P.A."/>
            <person name="Manny A.R."/>
            <person name="Major K.M."/>
            <person name="Lambert F.N."/>
            <person name="Vulpe C.D."/>
            <person name="Tuck P."/>
            <person name="Blalock B.J."/>
            <person name="Lin Y.Y."/>
            <person name="Smith M.E."/>
            <person name="Ochoa-Acuna H."/>
            <person name="Chen M.M."/>
            <person name="Childers C.P."/>
            <person name="Qu J."/>
            <person name="Dugan S."/>
            <person name="Lee S.L."/>
            <person name="Chao H."/>
            <person name="Dinh H."/>
            <person name="Han Y."/>
            <person name="Doddapaneni H."/>
            <person name="Worley K.C."/>
            <person name="Muzny D.M."/>
            <person name="Gibbs R.A."/>
            <person name="Richards S."/>
        </authorList>
    </citation>
    <scope>NUCLEOTIDE SEQUENCE</scope>
    <source>
        <strain evidence="5">HAZT.00-mixed</strain>
        <tissue evidence="5">Whole organism</tissue>
    </source>
</reference>
<proteinExistence type="predicted"/>
<evidence type="ECO:0000259" key="4">
    <source>
        <dbReference type="Pfam" id="PF00134"/>
    </source>
</evidence>
<dbReference type="EMBL" id="JQDR03003090">
    <property type="protein sequence ID" value="KAA0202755.1"/>
    <property type="molecule type" value="Genomic_DNA"/>
</dbReference>
<dbReference type="PANTHER" id="PTHR10177">
    <property type="entry name" value="CYCLINS"/>
    <property type="match status" value="1"/>
</dbReference>
<gene>
    <name evidence="5" type="ORF">HAZT_HAZT003263</name>
</gene>
<dbReference type="AlphaFoldDB" id="A0A6A0HCP6"/>
<keyword evidence="1" id="KW-0132">Cell division</keyword>
<comment type="caution">
    <text evidence="5">The sequence shown here is derived from an EMBL/GenBank/DDBJ whole genome shotgun (WGS) entry which is preliminary data.</text>
</comment>
<dbReference type="GO" id="GO:0051301">
    <property type="term" value="P:cell division"/>
    <property type="evidence" value="ECO:0007669"/>
    <property type="project" value="UniProtKB-KW"/>
</dbReference>
<dbReference type="Pfam" id="PF00134">
    <property type="entry name" value="Cyclin_N"/>
    <property type="match status" value="1"/>
</dbReference>
<dbReference type="Gene3D" id="1.10.472.10">
    <property type="entry name" value="Cyclin-like"/>
    <property type="match status" value="2"/>
</dbReference>
<reference evidence="5" key="3">
    <citation type="submission" date="2019-06" db="EMBL/GenBank/DDBJ databases">
        <authorList>
            <person name="Poynton C."/>
            <person name="Hasenbein S."/>
            <person name="Benoit J.B."/>
            <person name="Sepulveda M.S."/>
            <person name="Poelchau M.F."/>
            <person name="Murali S.C."/>
            <person name="Chen S."/>
            <person name="Glastad K.M."/>
            <person name="Werren J.H."/>
            <person name="Vineis J.H."/>
            <person name="Bowen J.L."/>
            <person name="Friedrich M."/>
            <person name="Jones J."/>
            <person name="Robertson H.M."/>
            <person name="Feyereisen R."/>
            <person name="Mechler-Hickson A."/>
            <person name="Mathers N."/>
            <person name="Lee C.E."/>
            <person name="Colbourne J.K."/>
            <person name="Biales A."/>
            <person name="Johnston J.S."/>
            <person name="Wellborn G.A."/>
            <person name="Rosendale A.J."/>
            <person name="Cridge A.G."/>
            <person name="Munoz-Torres M.C."/>
            <person name="Bain P.A."/>
            <person name="Manny A.R."/>
            <person name="Major K.M."/>
            <person name="Lambert F.N."/>
            <person name="Vulpe C.D."/>
            <person name="Tuck P."/>
            <person name="Blalock B.J."/>
            <person name="Lin Y.-Y."/>
            <person name="Smith M.E."/>
            <person name="Ochoa-Acuna H."/>
            <person name="Chen M.-J.M."/>
            <person name="Childers C.P."/>
            <person name="Qu J."/>
            <person name="Dugan S."/>
            <person name="Lee S.L."/>
            <person name="Chao H."/>
            <person name="Dinh H."/>
            <person name="Han Y."/>
            <person name="Doddapaneni H."/>
            <person name="Worley K.C."/>
            <person name="Muzny D.M."/>
            <person name="Gibbs R.A."/>
            <person name="Richards S."/>
        </authorList>
    </citation>
    <scope>NUCLEOTIDE SEQUENCE</scope>
    <source>
        <strain evidence="5">HAZT.00-mixed</strain>
        <tissue evidence="5">Whole organism</tissue>
    </source>
</reference>
<dbReference type="InterPro" id="IPR006671">
    <property type="entry name" value="Cyclin_N"/>
</dbReference>
<sequence length="282" mass="31948">MLCHHESKTSLLADKCGQTDHFSSKRKESEGGESLFGSNVAVVFTGCSEADASEPCAKLPRLSPNIKGSCGQSERRASLRNRSAISSAIVNRRKSSRLSRNIKEDPCRIMASGNGAAASGFKDDQSIARVHKEYTNVQPKDELKVRSSCEEVMEVPRSVTPDAPLESKSNDVYTPRVRVNRASPLPPLTWADRHLVWKYMCDKERDYKRTAAVLDAHPALQSRMRAILLDWLSEVSEVYKLHRETYYIAVDYIDRYLQATCNVPKQQLQLLVYYFELCQQWN</sequence>
<keyword evidence="3" id="KW-0131">Cell cycle</keyword>
<accession>A0A6A0HCP6</accession>
<dbReference type="Proteomes" id="UP000711488">
    <property type="component" value="Unassembled WGS sequence"/>
</dbReference>
<dbReference type="InterPro" id="IPR048258">
    <property type="entry name" value="Cyclins_cyclin-box"/>
</dbReference>
<name>A0A6A0HCP6_HYAAZ</name>
<feature type="domain" description="Cyclin N-terminal" evidence="4">
    <location>
        <begin position="196"/>
        <end position="272"/>
    </location>
</feature>
<evidence type="ECO:0000256" key="1">
    <source>
        <dbReference type="ARBA" id="ARBA00022618"/>
    </source>
</evidence>
<dbReference type="GO" id="GO:0000278">
    <property type="term" value="P:mitotic cell cycle"/>
    <property type="evidence" value="ECO:0007669"/>
    <property type="project" value="UniProtKB-ARBA"/>
</dbReference>
<dbReference type="InterPro" id="IPR039361">
    <property type="entry name" value="Cyclin"/>
</dbReference>
<dbReference type="PROSITE" id="PS00292">
    <property type="entry name" value="CYCLINS"/>
    <property type="match status" value="1"/>
</dbReference>
<dbReference type="OrthoDB" id="5590282at2759"/>
<evidence type="ECO:0000256" key="2">
    <source>
        <dbReference type="ARBA" id="ARBA00023127"/>
    </source>
</evidence>
<keyword evidence="2" id="KW-0195">Cyclin</keyword>
<dbReference type="SUPFAM" id="SSF47954">
    <property type="entry name" value="Cyclin-like"/>
    <property type="match status" value="1"/>
</dbReference>
<organism evidence="5">
    <name type="scientific">Hyalella azteca</name>
    <name type="common">Amphipod</name>
    <dbReference type="NCBI Taxonomy" id="294128"/>
    <lineage>
        <taxon>Eukaryota</taxon>
        <taxon>Metazoa</taxon>
        <taxon>Ecdysozoa</taxon>
        <taxon>Arthropoda</taxon>
        <taxon>Crustacea</taxon>
        <taxon>Multicrustacea</taxon>
        <taxon>Malacostraca</taxon>
        <taxon>Eumalacostraca</taxon>
        <taxon>Peracarida</taxon>
        <taxon>Amphipoda</taxon>
        <taxon>Senticaudata</taxon>
        <taxon>Talitrida</taxon>
        <taxon>Talitroidea</taxon>
        <taxon>Hyalellidae</taxon>
        <taxon>Hyalella</taxon>
    </lineage>
</organism>
<reference evidence="5" key="1">
    <citation type="submission" date="2014-08" db="EMBL/GenBank/DDBJ databases">
        <authorList>
            <person name="Murali S."/>
            <person name="Richards S."/>
            <person name="Bandaranaike D."/>
            <person name="Bellair M."/>
            <person name="Blankenburg K."/>
            <person name="Chao H."/>
            <person name="Dinh H."/>
            <person name="Doddapaneni H."/>
            <person name="Dugan-Rocha S."/>
            <person name="Elkadiri S."/>
            <person name="Gnanaolivu R."/>
            <person name="Hughes D."/>
            <person name="Lee S."/>
            <person name="Li M."/>
            <person name="Ming W."/>
            <person name="Munidasa M."/>
            <person name="Muniz J."/>
            <person name="Nguyen L."/>
            <person name="Osuji N."/>
            <person name="Pu L.-L."/>
            <person name="Puazo M."/>
            <person name="Skinner E."/>
            <person name="Qu C."/>
            <person name="Quiroz J."/>
            <person name="Raj R."/>
            <person name="Weissenberger G."/>
            <person name="Xin Y."/>
            <person name="Zou X."/>
            <person name="Han Y."/>
            <person name="Worley K."/>
            <person name="Muzny D."/>
            <person name="Gibbs R."/>
        </authorList>
    </citation>
    <scope>NUCLEOTIDE SEQUENCE</scope>
    <source>
        <strain evidence="5">HAZT.00-mixed</strain>
        <tissue evidence="5">Whole organism</tissue>
    </source>
</reference>
<evidence type="ECO:0000256" key="3">
    <source>
        <dbReference type="ARBA" id="ARBA00023306"/>
    </source>
</evidence>